<name>A0A3P5XNM9_9RHOB</name>
<organism evidence="2 3">
    <name type="scientific">Pseudogemmobacter humi</name>
    <dbReference type="NCBI Taxonomy" id="2483812"/>
    <lineage>
        <taxon>Bacteria</taxon>
        <taxon>Pseudomonadati</taxon>
        <taxon>Pseudomonadota</taxon>
        <taxon>Alphaproteobacteria</taxon>
        <taxon>Rhodobacterales</taxon>
        <taxon>Paracoccaceae</taxon>
        <taxon>Pseudogemmobacter</taxon>
    </lineage>
</organism>
<evidence type="ECO:0000313" key="2">
    <source>
        <dbReference type="EMBL" id="VDC30346.1"/>
    </source>
</evidence>
<keyword evidence="1" id="KW-0812">Transmembrane</keyword>
<keyword evidence="3" id="KW-1185">Reference proteome</keyword>
<evidence type="ECO:0000313" key="3">
    <source>
        <dbReference type="Proteomes" id="UP000277498"/>
    </source>
</evidence>
<keyword evidence="1" id="KW-1133">Transmembrane helix</keyword>
<dbReference type="Proteomes" id="UP000277498">
    <property type="component" value="Unassembled WGS sequence"/>
</dbReference>
<keyword evidence="1" id="KW-0472">Membrane</keyword>
<gene>
    <name evidence="2" type="ORF">XINFAN_02528</name>
</gene>
<sequence>MKRRAGRQTLPSTGTALRQYQRLECIGLWRDAPEDQRREVVVRMGEATLVLSDPRSETALSHWSLPAVRRINPGQRPAVFAPGEDSRESVEIEDEAMVSALKTVHSAVRAARPHPGRLRGWLIGGTVAAIAAVAVLVLPGVLISHTASVVPAPKRAEIGMRALDDVIRLTGAPCDGDVGLPALAALAERVFGPEDTPILYILPEGLSRPAHLPGGVILLPKGLIEQDAPDALAGAALAEGLAAKLTDPMRDILDHAGLKASFDLLTSGDLPAGALDGYGEAFLRRQDSPPPLTRLTAAFTEAQVPLTPYAQWLAGPESAAMQEADPFRGLIATPLLPDDDWIALQSVCSDG</sequence>
<feature type="transmembrane region" description="Helical" evidence="1">
    <location>
        <begin position="121"/>
        <end position="143"/>
    </location>
</feature>
<reference evidence="2 3" key="1">
    <citation type="submission" date="2018-11" db="EMBL/GenBank/DDBJ databases">
        <authorList>
            <person name="Criscuolo A."/>
        </authorList>
    </citation>
    <scope>NUCLEOTIDE SEQUENCE [LARGE SCALE GENOMIC DNA]</scope>
    <source>
        <strain evidence="2">ACIP111625</strain>
    </source>
</reference>
<dbReference type="EMBL" id="UXAW01000076">
    <property type="protein sequence ID" value="VDC30346.1"/>
    <property type="molecule type" value="Genomic_DNA"/>
</dbReference>
<dbReference type="OrthoDB" id="7822309at2"/>
<protein>
    <submittedName>
        <fullName evidence="2">Uncharacterized protein</fullName>
    </submittedName>
</protein>
<dbReference type="RefSeq" id="WP_124087271.1">
    <property type="nucleotide sequence ID" value="NZ_UXAW01000076.1"/>
</dbReference>
<accession>A0A3P5XNM9</accession>
<evidence type="ECO:0000256" key="1">
    <source>
        <dbReference type="SAM" id="Phobius"/>
    </source>
</evidence>
<dbReference type="AlphaFoldDB" id="A0A3P5XNM9"/>
<proteinExistence type="predicted"/>